<gene>
    <name evidence="1" type="ORF">ACFFIX_10785</name>
</gene>
<dbReference type="SUPFAM" id="SSF52540">
    <property type="entry name" value="P-loop containing nucleoside triphosphate hydrolases"/>
    <property type="match status" value="1"/>
</dbReference>
<proteinExistence type="predicted"/>
<organism evidence="1 2">
    <name type="scientific">Metabacillus herbersteinensis</name>
    <dbReference type="NCBI Taxonomy" id="283816"/>
    <lineage>
        <taxon>Bacteria</taxon>
        <taxon>Bacillati</taxon>
        <taxon>Bacillota</taxon>
        <taxon>Bacilli</taxon>
        <taxon>Bacillales</taxon>
        <taxon>Bacillaceae</taxon>
        <taxon>Metabacillus</taxon>
    </lineage>
</organism>
<evidence type="ECO:0000313" key="1">
    <source>
        <dbReference type="EMBL" id="MFC0271936.1"/>
    </source>
</evidence>
<accession>A0ABV6GE28</accession>
<dbReference type="Pfam" id="PF10364">
    <property type="entry name" value="NKWYS"/>
    <property type="match status" value="1"/>
</dbReference>
<keyword evidence="2" id="KW-1185">Reference proteome</keyword>
<reference evidence="1 2" key="1">
    <citation type="submission" date="2024-09" db="EMBL/GenBank/DDBJ databases">
        <authorList>
            <person name="Sun Q."/>
            <person name="Mori K."/>
        </authorList>
    </citation>
    <scope>NUCLEOTIDE SEQUENCE [LARGE SCALE GENOMIC DNA]</scope>
    <source>
        <strain evidence="1 2">CCM 7228</strain>
    </source>
</reference>
<name>A0ABV6GE28_9BACI</name>
<dbReference type="InterPro" id="IPR018831">
    <property type="entry name" value="Uncharacterised_NKWYS"/>
</dbReference>
<sequence>MTNTVLKDSTIILVYTAGKVGSKTIVHSLNNSIKNKIYDVHHLTQKRINLEIEFCRRFSIPLYPGIKDAQYLTKLLSDTDKVEWKVITLVRDPLSQSVAGFFQNIHYHFDDFVKRYNARLINDKTINHYLQIYGHPPLEHIASWLDTEIKTVFCIDVFHDDFCKEKGYKIYKNNNVELLLIRLEDLNKCAEDAFYDFLGIENFKLQNENMASQKDYYDAYVKFKTHNIFKKDDLDKIYNSRYIKHFYSEEEIKQFRKRWREV</sequence>
<dbReference type="Proteomes" id="UP001589854">
    <property type="component" value="Unassembled WGS sequence"/>
</dbReference>
<protein>
    <submittedName>
        <fullName evidence="1">Capsular polysaccharide synthesis family protein</fullName>
    </submittedName>
</protein>
<evidence type="ECO:0000313" key="2">
    <source>
        <dbReference type="Proteomes" id="UP001589854"/>
    </source>
</evidence>
<dbReference type="InterPro" id="IPR027417">
    <property type="entry name" value="P-loop_NTPase"/>
</dbReference>
<comment type="caution">
    <text evidence="1">The sequence shown here is derived from an EMBL/GenBank/DDBJ whole genome shotgun (WGS) entry which is preliminary data.</text>
</comment>
<dbReference type="RefSeq" id="WP_378933748.1">
    <property type="nucleotide sequence ID" value="NZ_JBHLVO010000007.1"/>
</dbReference>
<dbReference type="EMBL" id="JBHLVO010000007">
    <property type="protein sequence ID" value="MFC0271936.1"/>
    <property type="molecule type" value="Genomic_DNA"/>
</dbReference>